<evidence type="ECO:0000256" key="2">
    <source>
        <dbReference type="ARBA" id="ARBA00022617"/>
    </source>
</evidence>
<evidence type="ECO:0000256" key="3">
    <source>
        <dbReference type="ARBA" id="ARBA00022723"/>
    </source>
</evidence>
<comment type="caution">
    <text evidence="8">The sequence shown here is derived from an EMBL/GenBank/DDBJ whole genome shotgun (WGS) entry which is preliminary data.</text>
</comment>
<dbReference type="Proteomes" id="UP000601990">
    <property type="component" value="Unassembled WGS sequence"/>
</dbReference>
<keyword evidence="5" id="KW-0408">Iron</keyword>
<evidence type="ECO:0000313" key="8">
    <source>
        <dbReference type="EMBL" id="NMF91737.1"/>
    </source>
</evidence>
<organism evidence="8 9">
    <name type="scientific">Aromatoleum buckelii</name>
    <dbReference type="NCBI Taxonomy" id="200254"/>
    <lineage>
        <taxon>Bacteria</taxon>
        <taxon>Pseudomonadati</taxon>
        <taxon>Pseudomonadota</taxon>
        <taxon>Betaproteobacteria</taxon>
        <taxon>Rhodocyclales</taxon>
        <taxon>Rhodocyclaceae</taxon>
        <taxon>Aromatoleum</taxon>
    </lineage>
</organism>
<dbReference type="InterPro" id="IPR019020">
    <property type="entry name" value="Cyt-c552/DMSO_Rdtase_haem-bd"/>
</dbReference>
<keyword evidence="4" id="KW-0249">Electron transport</keyword>
<feature type="chain" id="PRO_5047150855" evidence="6">
    <location>
        <begin position="23"/>
        <end position="349"/>
    </location>
</feature>
<dbReference type="SMART" id="SM00887">
    <property type="entry name" value="EB_dh"/>
    <property type="match status" value="1"/>
</dbReference>
<dbReference type="SUPFAM" id="SSF49344">
    <property type="entry name" value="CBD9-like"/>
    <property type="match status" value="1"/>
</dbReference>
<accession>A0ABX1N1G9</accession>
<evidence type="ECO:0000256" key="6">
    <source>
        <dbReference type="SAM" id="SignalP"/>
    </source>
</evidence>
<evidence type="ECO:0000313" key="9">
    <source>
        <dbReference type="Proteomes" id="UP000601990"/>
    </source>
</evidence>
<keyword evidence="9" id="KW-1185">Reference proteome</keyword>
<keyword evidence="2" id="KW-0349">Heme</keyword>
<dbReference type="CDD" id="cd09625">
    <property type="entry name" value="DOMON_like_cytochrome"/>
    <property type="match status" value="1"/>
</dbReference>
<keyword evidence="3" id="KW-0479">Metal-binding</keyword>
<keyword evidence="1" id="KW-0813">Transport</keyword>
<evidence type="ECO:0000256" key="4">
    <source>
        <dbReference type="ARBA" id="ARBA00022982"/>
    </source>
</evidence>
<feature type="signal peptide" evidence="6">
    <location>
        <begin position="1"/>
        <end position="22"/>
    </location>
</feature>
<evidence type="ECO:0000256" key="1">
    <source>
        <dbReference type="ARBA" id="ARBA00022448"/>
    </source>
</evidence>
<sequence length="349" mass="39350">MNKPDILVLTLSALLGATGAQAASPLQLQSFRTDQPIAIDGVPDKAWSKAVPLTLTLNELPYKPSSGYDGIKDTEAELRALHDDEHVYFLLRYEDPTESLQRFPWIKQADGSWKQMMNKDSTGHENQWYEDKVSLFWNIDQKGFEKKGCDMSCHLPENGLIEGVEDKSAGRHYTRSKGETVDMWHWKSTRTGPVGLADDQYVDASRQENKEWGRKSDVGTGGYYDNKSADGKLPAWMNGAKVTRHRHLVAEPTKVAFEDDFKPGDRVNGIVARGFEGSRADIAAQGVWKDGYWTLEIKRKRVTAGEGATEQDVQFADLARTYHFGLAIFDHAQINHLFHKKAVAFTFKR</sequence>
<evidence type="ECO:0000256" key="5">
    <source>
        <dbReference type="ARBA" id="ARBA00023004"/>
    </source>
</evidence>
<dbReference type="RefSeq" id="WP_169197100.1">
    <property type="nucleotide sequence ID" value="NZ_WTVH02000008.1"/>
</dbReference>
<reference evidence="8" key="1">
    <citation type="submission" date="2019-12" db="EMBL/GenBank/DDBJ databases">
        <title>Comparative genomics gives insights into the taxonomy of the Azoarcus-Aromatoleum group and reveals separate origins of nif in the plant-associated Azoarcus and non-plant-associated Aromatoleum sub-groups.</title>
        <authorList>
            <person name="Lafos M."/>
            <person name="Maluk M."/>
            <person name="Batista M."/>
            <person name="Junghare M."/>
            <person name="Carmona M."/>
            <person name="Faoro H."/>
            <person name="Cruz L.M."/>
            <person name="Battistoni F."/>
            <person name="De Souza E."/>
            <person name="Pedrosa F."/>
            <person name="Chen W.-M."/>
            <person name="Poole P.S."/>
            <person name="Dixon R.A."/>
            <person name="James E.K."/>
        </authorList>
    </citation>
    <scope>NUCLEOTIDE SEQUENCE</scope>
    <source>
        <strain evidence="8">U120</strain>
    </source>
</reference>
<dbReference type="Pfam" id="PF09459">
    <property type="entry name" value="EB_dh"/>
    <property type="match status" value="1"/>
</dbReference>
<dbReference type="Gene3D" id="2.60.40.1190">
    <property type="match status" value="1"/>
</dbReference>
<gene>
    <name evidence="8" type="ORF">GO608_00115</name>
</gene>
<feature type="domain" description="Cytochrome c-552/DMSO reductase-like haem-binding" evidence="7">
    <location>
        <begin position="44"/>
        <end position="341"/>
    </location>
</feature>
<dbReference type="EMBL" id="WTVH01000001">
    <property type="protein sequence ID" value="NMF91737.1"/>
    <property type="molecule type" value="Genomic_DNA"/>
</dbReference>
<proteinExistence type="predicted"/>
<keyword evidence="6" id="KW-0732">Signal</keyword>
<protein>
    <submittedName>
        <fullName evidence="8">Ethylbenzene dehydrogenase</fullName>
    </submittedName>
</protein>
<evidence type="ECO:0000259" key="7">
    <source>
        <dbReference type="SMART" id="SM00887"/>
    </source>
</evidence>
<name>A0ABX1N1G9_9RHOO</name>